<dbReference type="EMBL" id="CP003630">
    <property type="protein sequence ID" value="AFZ19409.1"/>
    <property type="molecule type" value="Genomic_DNA"/>
</dbReference>
<sequence>MSSDSPLQISRSLLAAMGTQMFVYHEDRIPEDSAVVVVSNHRGFMDAPLLMAALGHPLRIACHHYMGQVPMLREFITQMGCFPLQEPEYRQQAFFEQATGLLQQHQWVGVFPEGAQPMVHLTEPDTLGKFHRGFAHLALRAPVRDLAVLPVAIASLAETTTSAVPLRWLRLFDPSEPLFAQPGLHPMVIHRRVAVLVGHPYWITAKHRQQYQGKQAKAAVNELVTTCHDEISKLLYQTFQRERMFS</sequence>
<dbReference type="AlphaFoldDB" id="K9WI01"/>
<evidence type="ECO:0000259" key="3">
    <source>
        <dbReference type="SMART" id="SM00563"/>
    </source>
</evidence>
<dbReference type="PANTHER" id="PTHR10434:SF66">
    <property type="entry name" value="PHOSPHOLIPID_GLYCEROL ACYLTRANSFERASE DOMAIN-CONTAINING PROTEIN"/>
    <property type="match status" value="1"/>
</dbReference>
<accession>K9WI01</accession>
<dbReference type="GO" id="GO:0003841">
    <property type="term" value="F:1-acylglycerol-3-phosphate O-acyltransferase activity"/>
    <property type="evidence" value="ECO:0007669"/>
    <property type="project" value="TreeGrafter"/>
</dbReference>
<evidence type="ECO:0000313" key="5">
    <source>
        <dbReference type="Proteomes" id="UP000010471"/>
    </source>
</evidence>
<dbReference type="SUPFAM" id="SSF69593">
    <property type="entry name" value="Glycerol-3-phosphate (1)-acyltransferase"/>
    <property type="match status" value="1"/>
</dbReference>
<dbReference type="HOGENOM" id="CLU_1159588_0_0_3"/>
<keyword evidence="5" id="KW-1185">Reference proteome</keyword>
<protein>
    <submittedName>
        <fullName evidence="4">1-acyl-sn-glycerol-3-phosphate acyltransferase</fullName>
    </submittedName>
</protein>
<proteinExistence type="predicted"/>
<dbReference type="CDD" id="cd07989">
    <property type="entry name" value="LPLAT_AGPAT-like"/>
    <property type="match status" value="1"/>
</dbReference>
<dbReference type="PATRIC" id="fig|1173027.3.peg.4056"/>
<dbReference type="Proteomes" id="UP000010471">
    <property type="component" value="Chromosome"/>
</dbReference>
<dbReference type="OrthoDB" id="458442at2"/>
<dbReference type="PANTHER" id="PTHR10434">
    <property type="entry name" value="1-ACYL-SN-GLYCEROL-3-PHOSPHATE ACYLTRANSFERASE"/>
    <property type="match status" value="1"/>
</dbReference>
<evidence type="ECO:0000256" key="2">
    <source>
        <dbReference type="ARBA" id="ARBA00023315"/>
    </source>
</evidence>
<dbReference type="eggNOG" id="COG0204">
    <property type="taxonomic scope" value="Bacteria"/>
</dbReference>
<gene>
    <name evidence="4" type="ORF">Mic7113_3689</name>
</gene>
<dbReference type="GO" id="GO:0006654">
    <property type="term" value="P:phosphatidic acid biosynthetic process"/>
    <property type="evidence" value="ECO:0007669"/>
    <property type="project" value="TreeGrafter"/>
</dbReference>
<keyword evidence="2 4" id="KW-0012">Acyltransferase</keyword>
<evidence type="ECO:0000256" key="1">
    <source>
        <dbReference type="ARBA" id="ARBA00022679"/>
    </source>
</evidence>
<dbReference type="STRING" id="1173027.Mic7113_3689"/>
<dbReference type="RefSeq" id="WP_015183550.1">
    <property type="nucleotide sequence ID" value="NC_019738.1"/>
</dbReference>
<organism evidence="4 5">
    <name type="scientific">Allocoleopsis franciscana PCC 7113</name>
    <dbReference type="NCBI Taxonomy" id="1173027"/>
    <lineage>
        <taxon>Bacteria</taxon>
        <taxon>Bacillati</taxon>
        <taxon>Cyanobacteriota</taxon>
        <taxon>Cyanophyceae</taxon>
        <taxon>Coleofasciculales</taxon>
        <taxon>Coleofasciculaceae</taxon>
        <taxon>Allocoleopsis</taxon>
        <taxon>Allocoleopsis franciscana</taxon>
    </lineage>
</organism>
<keyword evidence="1 4" id="KW-0808">Transferase</keyword>
<dbReference type="InterPro" id="IPR002123">
    <property type="entry name" value="Plipid/glycerol_acylTrfase"/>
</dbReference>
<name>K9WI01_9CYAN</name>
<feature type="domain" description="Phospholipid/glycerol acyltransferase" evidence="3">
    <location>
        <begin position="35"/>
        <end position="156"/>
    </location>
</feature>
<reference evidence="4 5" key="1">
    <citation type="submission" date="2012-06" db="EMBL/GenBank/DDBJ databases">
        <title>Finished chromosome of genome of Microcoleus sp. PCC 7113.</title>
        <authorList>
            <consortium name="US DOE Joint Genome Institute"/>
            <person name="Gugger M."/>
            <person name="Coursin T."/>
            <person name="Rippka R."/>
            <person name="Tandeau De Marsac N."/>
            <person name="Huntemann M."/>
            <person name="Wei C.-L."/>
            <person name="Han J."/>
            <person name="Detter J.C."/>
            <person name="Han C."/>
            <person name="Tapia R."/>
            <person name="Chen A."/>
            <person name="Kyrpides N."/>
            <person name="Mavromatis K."/>
            <person name="Markowitz V."/>
            <person name="Szeto E."/>
            <person name="Ivanova N."/>
            <person name="Pagani I."/>
            <person name="Pati A."/>
            <person name="Goodwin L."/>
            <person name="Nordberg H.P."/>
            <person name="Cantor M.N."/>
            <person name="Hua S.X."/>
            <person name="Woyke T."/>
            <person name="Kerfeld C.A."/>
        </authorList>
    </citation>
    <scope>NUCLEOTIDE SEQUENCE [LARGE SCALE GENOMIC DNA]</scope>
    <source>
        <strain evidence="4 5">PCC 7113</strain>
    </source>
</reference>
<evidence type="ECO:0000313" key="4">
    <source>
        <dbReference type="EMBL" id="AFZ19409.1"/>
    </source>
</evidence>
<dbReference type="Pfam" id="PF01553">
    <property type="entry name" value="Acyltransferase"/>
    <property type="match status" value="1"/>
</dbReference>
<dbReference type="SMART" id="SM00563">
    <property type="entry name" value="PlsC"/>
    <property type="match status" value="1"/>
</dbReference>
<dbReference type="KEGG" id="mic:Mic7113_3689"/>